<keyword evidence="1" id="KW-0812">Transmembrane</keyword>
<protein>
    <submittedName>
        <fullName evidence="2">Uncharacterized protein</fullName>
    </submittedName>
</protein>
<keyword evidence="3" id="KW-1185">Reference proteome</keyword>
<feature type="transmembrane region" description="Helical" evidence="1">
    <location>
        <begin position="109"/>
        <end position="128"/>
    </location>
</feature>
<evidence type="ECO:0000313" key="2">
    <source>
        <dbReference type="EMBL" id="GAA4072338.1"/>
    </source>
</evidence>
<keyword evidence="1" id="KW-0472">Membrane</keyword>
<gene>
    <name evidence="2" type="ORF">GCM10022389_17110</name>
</gene>
<name>A0ABP7VQV4_9FLAO</name>
<organism evidence="2 3">
    <name type="scientific">Flavobacterium cheonanense</name>
    <dbReference type="NCBI Taxonomy" id="706183"/>
    <lineage>
        <taxon>Bacteria</taxon>
        <taxon>Pseudomonadati</taxon>
        <taxon>Bacteroidota</taxon>
        <taxon>Flavobacteriia</taxon>
        <taxon>Flavobacteriales</taxon>
        <taxon>Flavobacteriaceae</taxon>
        <taxon>Flavobacterium</taxon>
    </lineage>
</organism>
<evidence type="ECO:0000256" key="1">
    <source>
        <dbReference type="SAM" id="Phobius"/>
    </source>
</evidence>
<feature type="transmembrane region" description="Helical" evidence="1">
    <location>
        <begin position="6"/>
        <end position="26"/>
    </location>
</feature>
<comment type="caution">
    <text evidence="2">The sequence shown here is derived from an EMBL/GenBank/DDBJ whole genome shotgun (WGS) entry which is preliminary data.</text>
</comment>
<keyword evidence="1" id="KW-1133">Transmembrane helix</keyword>
<sequence length="129" mass="14627">MVIEIAKWTLILFGVFFIFVGGLMLFKPKTARATLRKAGSTNLINYGEITIRMIPAAALIIYSEYSKYPDIFKIFGWFMLATSLVLYFVPKKLHHGFSNKAADILKPIYFQFISPLSVLIGVMIIKSII</sequence>
<feature type="transmembrane region" description="Helical" evidence="1">
    <location>
        <begin position="71"/>
        <end position="89"/>
    </location>
</feature>
<evidence type="ECO:0000313" key="3">
    <source>
        <dbReference type="Proteomes" id="UP001500367"/>
    </source>
</evidence>
<dbReference type="EMBL" id="BAABCT010000004">
    <property type="protein sequence ID" value="GAA4072338.1"/>
    <property type="molecule type" value="Genomic_DNA"/>
</dbReference>
<accession>A0ABP7VQV4</accession>
<dbReference type="RefSeq" id="WP_344816304.1">
    <property type="nucleotide sequence ID" value="NZ_BAABCT010000004.1"/>
</dbReference>
<proteinExistence type="predicted"/>
<reference evidence="3" key="1">
    <citation type="journal article" date="2019" name="Int. J. Syst. Evol. Microbiol.">
        <title>The Global Catalogue of Microorganisms (GCM) 10K type strain sequencing project: providing services to taxonomists for standard genome sequencing and annotation.</title>
        <authorList>
            <consortium name="The Broad Institute Genomics Platform"/>
            <consortium name="The Broad Institute Genome Sequencing Center for Infectious Disease"/>
            <person name="Wu L."/>
            <person name="Ma J."/>
        </authorList>
    </citation>
    <scope>NUCLEOTIDE SEQUENCE [LARGE SCALE GENOMIC DNA]</scope>
    <source>
        <strain evidence="3">JCM 17069</strain>
    </source>
</reference>
<dbReference type="Proteomes" id="UP001500367">
    <property type="component" value="Unassembled WGS sequence"/>
</dbReference>